<feature type="domain" description="Post-SET" evidence="13">
    <location>
        <begin position="520"/>
        <end position="536"/>
    </location>
</feature>
<dbReference type="SMART" id="SM00249">
    <property type="entry name" value="PHD"/>
    <property type="match status" value="2"/>
</dbReference>
<evidence type="ECO:0000256" key="9">
    <source>
        <dbReference type="ARBA" id="ARBA00022833"/>
    </source>
</evidence>
<evidence type="ECO:0000259" key="14">
    <source>
        <dbReference type="PROSITE" id="PS51215"/>
    </source>
</evidence>
<dbReference type="SMART" id="SM00317">
    <property type="entry name" value="SET"/>
    <property type="match status" value="1"/>
</dbReference>
<protein>
    <recommendedName>
        <fullName evidence="17">Histone-lysine N-methyltransferase ASHR3</fullName>
    </recommendedName>
</protein>
<evidence type="ECO:0000256" key="5">
    <source>
        <dbReference type="ARBA" id="ARBA00022679"/>
    </source>
</evidence>
<organism evidence="15 16">
    <name type="scientific">Paspalum notatum var. saurae</name>
    <dbReference type="NCBI Taxonomy" id="547442"/>
    <lineage>
        <taxon>Eukaryota</taxon>
        <taxon>Viridiplantae</taxon>
        <taxon>Streptophyta</taxon>
        <taxon>Embryophyta</taxon>
        <taxon>Tracheophyta</taxon>
        <taxon>Spermatophyta</taxon>
        <taxon>Magnoliopsida</taxon>
        <taxon>Liliopsida</taxon>
        <taxon>Poales</taxon>
        <taxon>Poaceae</taxon>
        <taxon>PACMAD clade</taxon>
        <taxon>Panicoideae</taxon>
        <taxon>Andropogonodae</taxon>
        <taxon>Paspaleae</taxon>
        <taxon>Paspalinae</taxon>
        <taxon>Paspalum</taxon>
    </lineage>
</organism>
<dbReference type="GO" id="GO:0008270">
    <property type="term" value="F:zinc ion binding"/>
    <property type="evidence" value="ECO:0007669"/>
    <property type="project" value="UniProtKB-KW"/>
</dbReference>
<evidence type="ECO:0000256" key="1">
    <source>
        <dbReference type="ARBA" id="ARBA00004123"/>
    </source>
</evidence>
<evidence type="ECO:0000256" key="10">
    <source>
        <dbReference type="ARBA" id="ARBA00023242"/>
    </source>
</evidence>
<feature type="region of interest" description="Disordered" evidence="11">
    <location>
        <begin position="88"/>
        <end position="112"/>
    </location>
</feature>
<dbReference type="PROSITE" id="PS51578">
    <property type="entry name" value="SAM_MT43_SET2_2"/>
    <property type="match status" value="1"/>
</dbReference>
<dbReference type="InterPro" id="IPR050777">
    <property type="entry name" value="SET2_Histone-Lys_MeTrsfase"/>
</dbReference>
<evidence type="ECO:0000256" key="8">
    <source>
        <dbReference type="ARBA" id="ARBA00022771"/>
    </source>
</evidence>
<dbReference type="FunFam" id="2.170.270.10:FF:000043">
    <property type="entry name" value="Histone-lysine N-methyltransferase"/>
    <property type="match status" value="1"/>
</dbReference>
<dbReference type="InterPro" id="IPR003616">
    <property type="entry name" value="Post-SET_dom"/>
</dbReference>
<evidence type="ECO:0000256" key="4">
    <source>
        <dbReference type="ARBA" id="ARBA00022603"/>
    </source>
</evidence>
<name>A0AAQ3TJ96_PASNO</name>
<dbReference type="InterPro" id="IPR013083">
    <property type="entry name" value="Znf_RING/FYVE/PHD"/>
</dbReference>
<accession>A0AAQ3TJ96</accession>
<dbReference type="PANTHER" id="PTHR22884">
    <property type="entry name" value="SET DOMAIN PROTEINS"/>
    <property type="match status" value="1"/>
</dbReference>
<evidence type="ECO:0008006" key="17">
    <source>
        <dbReference type="Google" id="ProtNLM"/>
    </source>
</evidence>
<keyword evidence="3" id="KW-0158">Chromosome</keyword>
<evidence type="ECO:0000313" key="15">
    <source>
        <dbReference type="EMBL" id="WVZ74640.1"/>
    </source>
</evidence>
<dbReference type="PROSITE" id="PS50868">
    <property type="entry name" value="POST_SET"/>
    <property type="match status" value="1"/>
</dbReference>
<dbReference type="Gene3D" id="3.30.40.10">
    <property type="entry name" value="Zinc/RING finger domain, C3HC4 (zinc finger)"/>
    <property type="match status" value="1"/>
</dbReference>
<feature type="domain" description="AWS" evidence="14">
    <location>
        <begin position="344"/>
        <end position="389"/>
    </location>
</feature>
<dbReference type="SMART" id="SM00508">
    <property type="entry name" value="PostSET"/>
    <property type="match status" value="1"/>
</dbReference>
<keyword evidence="10" id="KW-0539">Nucleus</keyword>
<dbReference type="PROSITE" id="PS50280">
    <property type="entry name" value="SET"/>
    <property type="match status" value="1"/>
</dbReference>
<keyword evidence="5" id="KW-0808">Transferase</keyword>
<dbReference type="Gene3D" id="2.170.270.10">
    <property type="entry name" value="SET domain"/>
    <property type="match status" value="1"/>
</dbReference>
<dbReference type="InterPro" id="IPR006560">
    <property type="entry name" value="AWS_dom"/>
</dbReference>
<dbReference type="InterPro" id="IPR001965">
    <property type="entry name" value="Znf_PHD"/>
</dbReference>
<dbReference type="InterPro" id="IPR047893">
    <property type="entry name" value="ASHR3-like_SET"/>
</dbReference>
<proteinExistence type="predicted"/>
<keyword evidence="4" id="KW-0489">Methyltransferase</keyword>
<dbReference type="InterPro" id="IPR046341">
    <property type="entry name" value="SET_dom_sf"/>
</dbReference>
<sequence>MPDLSTVYLPPFPELSVEAAGGLAGDHAGDVAAAADSAPASASSSASAGGGGAGGALVLPVECQWNGRVRTFDTVGAGAGAVAACPAARRGGGKMPPLAPSSGPARTQDPAQAPKLEERVTEWAARKAASGVPANRCVLPFLTGAPKAVRIFVALLDQISASAYYKYPFNSDSMSGCIKQNAAGMLQLVECRLCSRIVYAGEELKCTVSRCPEMFHLNCVVKDSSNFNVESFRCPQHACMVCKQKMFFWRCGRCTVAAHTKCAPWPMVHLKDDRGSAICWRHPSDWLLQNEEVFCRLPLPYVNEDFNIDSTVRDFVEAVYKPPPYTSIRRNVYLIKKKRTSVRADTGCTNCRADSTCKEDCECRGLSMSCSKNCRCSDLCTNRPFRKDKKIKIVKVCIKGDSQTKRCGWGAVALEPLENGDFVIEYVGEVIDDATCEQRLWDMRDRCEKNFYMCEISKDFTIDATFKGNVSRFLNHSCDPNCKLEKWQVDGETRVGVFASRSIKVGEPLTYDYRFVHFGEKVKCHCEARNCLGYLGNQIKNPALAATAAPEGQLQECSSTQQGTSAPISKPVPHFLLPWTSCIEVSFNLRSKRKIYRLCWAVKRKRTSRLASSKSMAPSVREVPAADI</sequence>
<keyword evidence="7" id="KW-0479">Metal-binding</keyword>
<dbReference type="Pfam" id="PF00856">
    <property type="entry name" value="SET"/>
    <property type="match status" value="1"/>
</dbReference>
<dbReference type="PROSITE" id="PS51215">
    <property type="entry name" value="AWS"/>
    <property type="match status" value="1"/>
</dbReference>
<evidence type="ECO:0000256" key="6">
    <source>
        <dbReference type="ARBA" id="ARBA00022691"/>
    </source>
</evidence>
<dbReference type="GO" id="GO:0042054">
    <property type="term" value="F:histone methyltransferase activity"/>
    <property type="evidence" value="ECO:0007669"/>
    <property type="project" value="InterPro"/>
</dbReference>
<keyword evidence="16" id="KW-1185">Reference proteome</keyword>
<evidence type="ECO:0000313" key="16">
    <source>
        <dbReference type="Proteomes" id="UP001341281"/>
    </source>
</evidence>
<evidence type="ECO:0000259" key="13">
    <source>
        <dbReference type="PROSITE" id="PS50868"/>
    </source>
</evidence>
<dbReference type="EMBL" id="CP144749">
    <property type="protein sequence ID" value="WVZ74640.1"/>
    <property type="molecule type" value="Genomic_DNA"/>
</dbReference>
<dbReference type="GO" id="GO:0005694">
    <property type="term" value="C:chromosome"/>
    <property type="evidence" value="ECO:0007669"/>
    <property type="project" value="UniProtKB-SubCell"/>
</dbReference>
<dbReference type="SUPFAM" id="SSF82199">
    <property type="entry name" value="SET domain"/>
    <property type="match status" value="1"/>
</dbReference>
<dbReference type="AlphaFoldDB" id="A0AAQ3TJ96"/>
<evidence type="ECO:0000259" key="12">
    <source>
        <dbReference type="PROSITE" id="PS50280"/>
    </source>
</evidence>
<dbReference type="InterPro" id="IPR001214">
    <property type="entry name" value="SET_dom"/>
</dbReference>
<dbReference type="CDD" id="cd19175">
    <property type="entry name" value="SET_ASHR3-like"/>
    <property type="match status" value="1"/>
</dbReference>
<gene>
    <name evidence="15" type="ORF">U9M48_022801</name>
</gene>
<dbReference type="InterPro" id="IPR025787">
    <property type="entry name" value="Hist-Lys_N-MeTrfase_SET2_plant"/>
</dbReference>
<keyword evidence="9" id="KW-0862">Zinc</keyword>
<dbReference type="Proteomes" id="UP001341281">
    <property type="component" value="Chromosome 05"/>
</dbReference>
<keyword evidence="6" id="KW-0949">S-adenosyl-L-methionine</keyword>
<evidence type="ECO:0000256" key="3">
    <source>
        <dbReference type="ARBA" id="ARBA00022454"/>
    </source>
</evidence>
<comment type="subcellular location">
    <subcellularLocation>
        <location evidence="2">Chromosome</location>
    </subcellularLocation>
    <subcellularLocation>
        <location evidence="1">Nucleus</location>
    </subcellularLocation>
</comment>
<dbReference type="GO" id="GO:0032259">
    <property type="term" value="P:methylation"/>
    <property type="evidence" value="ECO:0007669"/>
    <property type="project" value="UniProtKB-KW"/>
</dbReference>
<evidence type="ECO:0000256" key="7">
    <source>
        <dbReference type="ARBA" id="ARBA00022723"/>
    </source>
</evidence>
<evidence type="ECO:0000256" key="11">
    <source>
        <dbReference type="SAM" id="MobiDB-lite"/>
    </source>
</evidence>
<reference evidence="15 16" key="1">
    <citation type="submission" date="2024-02" db="EMBL/GenBank/DDBJ databases">
        <title>High-quality chromosome-scale genome assembly of Pensacola bahiagrass (Paspalum notatum Flugge var. saurae).</title>
        <authorList>
            <person name="Vega J.M."/>
            <person name="Podio M."/>
            <person name="Orjuela J."/>
            <person name="Siena L.A."/>
            <person name="Pessino S.C."/>
            <person name="Combes M.C."/>
            <person name="Mariac C."/>
            <person name="Albertini E."/>
            <person name="Pupilli F."/>
            <person name="Ortiz J.P.A."/>
            <person name="Leblanc O."/>
        </authorList>
    </citation>
    <scope>NUCLEOTIDE SEQUENCE [LARGE SCALE GENOMIC DNA]</scope>
    <source>
        <strain evidence="15">R1</strain>
        <tissue evidence="15">Leaf</tissue>
    </source>
</reference>
<evidence type="ECO:0000256" key="2">
    <source>
        <dbReference type="ARBA" id="ARBA00004286"/>
    </source>
</evidence>
<keyword evidence="8" id="KW-0863">Zinc-finger</keyword>
<dbReference type="GO" id="GO:0005634">
    <property type="term" value="C:nucleus"/>
    <property type="evidence" value="ECO:0007669"/>
    <property type="project" value="UniProtKB-SubCell"/>
</dbReference>
<feature type="domain" description="SET" evidence="12">
    <location>
        <begin position="389"/>
        <end position="514"/>
    </location>
</feature>